<dbReference type="RefSeq" id="WP_167635508.1">
    <property type="nucleotide sequence ID" value="NZ_SPKT01000013.1"/>
</dbReference>
<comment type="caution">
    <text evidence="2">The sequence shown here is derived from an EMBL/GenBank/DDBJ whole genome shotgun (WGS) entry which is preliminary data.</text>
</comment>
<accession>A0ABY2JXU9</accession>
<dbReference type="EMBL" id="SPKT01000013">
    <property type="protein sequence ID" value="TFH98768.1"/>
    <property type="molecule type" value="Genomic_DNA"/>
</dbReference>
<name>A0ABY2JXU9_9MICC</name>
<feature type="domain" description="Integrase catalytic" evidence="1">
    <location>
        <begin position="4"/>
        <end position="27"/>
    </location>
</feature>
<organism evidence="2 4">
    <name type="scientific">Micrococcus lylae</name>
    <dbReference type="NCBI Taxonomy" id="1273"/>
    <lineage>
        <taxon>Bacteria</taxon>
        <taxon>Bacillati</taxon>
        <taxon>Actinomycetota</taxon>
        <taxon>Actinomycetes</taxon>
        <taxon>Micrococcales</taxon>
        <taxon>Micrococcaceae</taxon>
        <taxon>Micrococcus</taxon>
    </lineage>
</organism>
<dbReference type="Pfam" id="PF13683">
    <property type="entry name" value="rve_3"/>
    <property type="match status" value="1"/>
</dbReference>
<evidence type="ECO:0000313" key="2">
    <source>
        <dbReference type="EMBL" id="TFH97909.1"/>
    </source>
</evidence>
<gene>
    <name evidence="3" type="ORF">E4A49_07310</name>
    <name evidence="2" type="ORF">E4A49_11195</name>
</gene>
<sequence>ERTDGLARWVHEYNTERGHTALGGKTPAQRVSST</sequence>
<dbReference type="InterPro" id="IPR001584">
    <property type="entry name" value="Integrase_cat-core"/>
</dbReference>
<keyword evidence="4" id="KW-1185">Reference proteome</keyword>
<evidence type="ECO:0000313" key="3">
    <source>
        <dbReference type="EMBL" id="TFH98768.1"/>
    </source>
</evidence>
<proteinExistence type="predicted"/>
<feature type="non-terminal residue" evidence="2">
    <location>
        <position position="1"/>
    </location>
</feature>
<dbReference type="SUPFAM" id="SSF53098">
    <property type="entry name" value="Ribonuclease H-like"/>
    <property type="match status" value="1"/>
</dbReference>
<evidence type="ECO:0000259" key="1">
    <source>
        <dbReference type="Pfam" id="PF13683"/>
    </source>
</evidence>
<dbReference type="InterPro" id="IPR012337">
    <property type="entry name" value="RNaseH-like_sf"/>
</dbReference>
<dbReference type="EMBL" id="SPKT01000032">
    <property type="protein sequence ID" value="TFH97909.1"/>
    <property type="molecule type" value="Genomic_DNA"/>
</dbReference>
<evidence type="ECO:0000313" key="4">
    <source>
        <dbReference type="Proteomes" id="UP000297477"/>
    </source>
</evidence>
<protein>
    <submittedName>
        <fullName evidence="2">IS481 family transposase</fullName>
    </submittedName>
</protein>
<dbReference type="Proteomes" id="UP000297477">
    <property type="component" value="Unassembled WGS sequence"/>
</dbReference>
<reference evidence="2 4" key="1">
    <citation type="submission" date="2019-03" db="EMBL/GenBank/DDBJ databases">
        <title>Reclassification of Micrococcus aloeverae and Micrococcus yunnanensis as later heterotypic synonyms of Micrococcus luteus.</title>
        <authorList>
            <person name="Huang C.-H."/>
        </authorList>
    </citation>
    <scope>NUCLEOTIDE SEQUENCE [LARGE SCALE GENOMIC DNA]</scope>
    <source>
        <strain evidence="2 4">BCRC 12151</strain>
    </source>
</reference>